<reference evidence="3" key="1">
    <citation type="journal article" date="2023" name="PhytoFront">
        <title>Draft Genome Resources of Seven Strains of Tilletia horrida, Causal Agent of Kernel Smut of Rice.</title>
        <authorList>
            <person name="Khanal S."/>
            <person name="Antony Babu S."/>
            <person name="Zhou X.G."/>
        </authorList>
    </citation>
    <scope>NUCLEOTIDE SEQUENCE</scope>
    <source>
        <strain evidence="3">TX6</strain>
    </source>
</reference>
<feature type="region of interest" description="Disordered" evidence="1">
    <location>
        <begin position="26"/>
        <end position="85"/>
    </location>
</feature>
<dbReference type="AlphaFoldDB" id="A0AAN6GWK2"/>
<evidence type="ECO:0000313" key="4">
    <source>
        <dbReference type="Proteomes" id="UP001176517"/>
    </source>
</evidence>
<keyword evidence="2" id="KW-0732">Signal</keyword>
<feature type="chain" id="PRO_5042850390" evidence="2">
    <location>
        <begin position="19"/>
        <end position="393"/>
    </location>
</feature>
<proteinExistence type="predicted"/>
<sequence length="393" mass="42981">MKVSSVLAITLTAASVRAQYFNEGWKPGKPVQLPVDNLDQAGGQQQQQQKPFAGWTPPAPPSAAEKKAASAAAPSSSTDDEETPAGIKGLFSKLMPKAQPNTTFNPAILTISHTPDLAPLWGKHDHTKTGRRSGLTVEEQLNIPRSSVVSAARGAKAMEENAPWSRARMAGGAAGSGAVGSGTKGASALSFEPWVVLVSGRGDDKVSNRFNRVFNDTINLIHPPPEGQGPAPLPSDEPQPEEDADEVKYIEDLLLKEMRTLKSLRFATANFITEPEITWHWWIWKVPTLLFITPSTSPERAYDIRFWNVAVRPPSKARLLAVLSDENRWKNIPIWTSKMAPGGERDHIPERLSNAFSYVYAAVDKIPSPVLPVIDKRVVYMAVMEVWKVTLPS</sequence>
<protein>
    <submittedName>
        <fullName evidence="3">Uncharacterized protein</fullName>
    </submittedName>
</protein>
<organism evidence="3 4">
    <name type="scientific">Tilletia horrida</name>
    <dbReference type="NCBI Taxonomy" id="155126"/>
    <lineage>
        <taxon>Eukaryota</taxon>
        <taxon>Fungi</taxon>
        <taxon>Dikarya</taxon>
        <taxon>Basidiomycota</taxon>
        <taxon>Ustilaginomycotina</taxon>
        <taxon>Exobasidiomycetes</taxon>
        <taxon>Tilletiales</taxon>
        <taxon>Tilletiaceae</taxon>
        <taxon>Tilletia</taxon>
    </lineage>
</organism>
<evidence type="ECO:0000313" key="3">
    <source>
        <dbReference type="EMBL" id="KAK0558052.1"/>
    </source>
</evidence>
<gene>
    <name evidence="3" type="ORF">OC846_000044</name>
</gene>
<evidence type="ECO:0000256" key="1">
    <source>
        <dbReference type="SAM" id="MobiDB-lite"/>
    </source>
</evidence>
<evidence type="ECO:0000256" key="2">
    <source>
        <dbReference type="SAM" id="SignalP"/>
    </source>
</evidence>
<dbReference type="EMBL" id="JAPDMZ010000001">
    <property type="protein sequence ID" value="KAK0558052.1"/>
    <property type="molecule type" value="Genomic_DNA"/>
</dbReference>
<comment type="caution">
    <text evidence="3">The sequence shown here is derived from an EMBL/GenBank/DDBJ whole genome shotgun (WGS) entry which is preliminary data.</text>
</comment>
<name>A0AAN6GWK2_9BASI</name>
<dbReference type="Proteomes" id="UP001176517">
    <property type="component" value="Unassembled WGS sequence"/>
</dbReference>
<feature type="compositionally biased region" description="Pro residues" evidence="1">
    <location>
        <begin position="222"/>
        <end position="237"/>
    </location>
</feature>
<accession>A0AAN6GWK2</accession>
<feature type="compositionally biased region" description="Low complexity" evidence="1">
    <location>
        <begin position="40"/>
        <end position="49"/>
    </location>
</feature>
<keyword evidence="4" id="KW-1185">Reference proteome</keyword>
<feature type="signal peptide" evidence="2">
    <location>
        <begin position="1"/>
        <end position="18"/>
    </location>
</feature>
<feature type="region of interest" description="Disordered" evidence="1">
    <location>
        <begin position="218"/>
        <end position="244"/>
    </location>
</feature>